<dbReference type="Proteomes" id="UP000261284">
    <property type="component" value="Unassembled WGS sequence"/>
</dbReference>
<dbReference type="Gene3D" id="2.60.120.1130">
    <property type="match status" value="1"/>
</dbReference>
<evidence type="ECO:0000259" key="2">
    <source>
        <dbReference type="Pfam" id="PF01841"/>
    </source>
</evidence>
<accession>A0A3E1NEX9</accession>
<dbReference type="InterPro" id="IPR002931">
    <property type="entry name" value="Transglutaminase-like"/>
</dbReference>
<feature type="domain" description="Transglutaminase-like" evidence="2">
    <location>
        <begin position="321"/>
        <end position="391"/>
    </location>
</feature>
<feature type="chain" id="PRO_5017638173" evidence="1">
    <location>
        <begin position="22"/>
        <end position="673"/>
    </location>
</feature>
<dbReference type="RefSeq" id="WP_116849090.1">
    <property type="nucleotide sequence ID" value="NZ_QTJU01000009.1"/>
</dbReference>
<dbReference type="Gene3D" id="2.60.40.3140">
    <property type="match status" value="1"/>
</dbReference>
<comment type="caution">
    <text evidence="3">The sequence shown here is derived from an EMBL/GenBank/DDBJ whole genome shotgun (WGS) entry which is preliminary data.</text>
</comment>
<dbReference type="EMBL" id="QTJU01000009">
    <property type="protein sequence ID" value="RFM26536.1"/>
    <property type="molecule type" value="Genomic_DNA"/>
</dbReference>
<keyword evidence="1" id="KW-0732">Signal</keyword>
<gene>
    <name evidence="3" type="ORF">DXN05_20170</name>
</gene>
<dbReference type="OrthoDB" id="98874at2"/>
<organism evidence="3 4">
    <name type="scientific">Deminuibacter soli</name>
    <dbReference type="NCBI Taxonomy" id="2291815"/>
    <lineage>
        <taxon>Bacteria</taxon>
        <taxon>Pseudomonadati</taxon>
        <taxon>Bacteroidota</taxon>
        <taxon>Chitinophagia</taxon>
        <taxon>Chitinophagales</taxon>
        <taxon>Chitinophagaceae</taxon>
        <taxon>Deminuibacter</taxon>
    </lineage>
</organism>
<dbReference type="AlphaFoldDB" id="A0A3E1NEX9"/>
<dbReference type="Pfam" id="PF01841">
    <property type="entry name" value="Transglut_core"/>
    <property type="match status" value="1"/>
</dbReference>
<dbReference type="InterPro" id="IPR038765">
    <property type="entry name" value="Papain-like_cys_pep_sf"/>
</dbReference>
<evidence type="ECO:0000313" key="3">
    <source>
        <dbReference type="EMBL" id="RFM26536.1"/>
    </source>
</evidence>
<evidence type="ECO:0000313" key="4">
    <source>
        <dbReference type="Proteomes" id="UP000261284"/>
    </source>
</evidence>
<feature type="signal peptide" evidence="1">
    <location>
        <begin position="1"/>
        <end position="21"/>
    </location>
</feature>
<dbReference type="Gene3D" id="3.10.620.30">
    <property type="match status" value="1"/>
</dbReference>
<evidence type="ECO:0000256" key="1">
    <source>
        <dbReference type="SAM" id="SignalP"/>
    </source>
</evidence>
<proteinExistence type="predicted"/>
<reference evidence="3 4" key="1">
    <citation type="submission" date="2018-08" db="EMBL/GenBank/DDBJ databases">
        <title>Chitinophagaceae sp. K23C18032701, a novel bacterium isolated from forest soil.</title>
        <authorList>
            <person name="Wang C."/>
        </authorList>
    </citation>
    <scope>NUCLEOTIDE SEQUENCE [LARGE SCALE GENOMIC DNA]</scope>
    <source>
        <strain evidence="3 4">K23C18032701</strain>
    </source>
</reference>
<dbReference type="SUPFAM" id="SSF54001">
    <property type="entry name" value="Cysteine proteinases"/>
    <property type="match status" value="1"/>
</dbReference>
<name>A0A3E1NEX9_9BACT</name>
<sequence>MHKRLALFLLLVACCQTVLFAGSGKQKYKFGDVKPEDFAPSAYAVDSSADAVYLYDIGSSSYEGNNKGFFSVVFKRHARIRLLHRNAFDHAAAVSIDLYKKSQTEEKLEDLQVATFNLENGVVTTTKLDKSALFEDKNGDFVTEKFTFPNIREGSIIEYSYTVTSPRYYDVPSWFYQGEFPRLFSQYEVTIPTLFDFVFVKQGYHPYSTDTALLSSESYLLVDPGHTATEASTSFTWRGNTVNSVWAMKNVPALKDESFTTTLRNHISSISFQLAAIRWPNREPELYMSNWGKMVEDLLKDEDFGADLAARNAWLNDEMKNIVAPGDSPSQKARKIYAYLRDQFACVSHYGFYLTQPLKKTFQQKKGSVADINMLLTAMLRNQGIGADPVILSTRSHGLAMETYPIMNKFNYLICKAQTEDSTWLLDASYNYLGFNMLDHECYNGSGRTIANPPVLVELSTDSLIERQTATIFLVNDTTGKVSGSINSSPGIFHSMQMRSQLKNKMQADFFRNIQKSYSMDVELTNEGVDSLNQLDCPLSYHYDIAFAFNEDLVYFTPILGDMLYKENPFKASTRTYPVEMDNCIDKMYVLNMEVPKGYKVEELPKSNRVNLNDNEGSFEYIIGTDGENIQMRCHLKLQKANFEPDDYDTLRDFFAFIVKKEKEQIVFKKIKS</sequence>
<protein>
    <submittedName>
        <fullName evidence="3">DUF3857 domain-containing protein</fullName>
    </submittedName>
</protein>
<keyword evidence="4" id="KW-1185">Reference proteome</keyword>